<evidence type="ECO:0000313" key="2">
    <source>
        <dbReference type="Proteomes" id="UP000033566"/>
    </source>
</evidence>
<sequence length="260" mass="28998">MVLNTLKSEWTKLYTTRSFWWTTALFFFFVLGWALLMGTTVQEPSPEMTAMGIPALTADMVLAVLVLMGLPVLMIQAIMVVTTEYRYGVQTTTYMANPRRWMVALVKLVMYAFIAALFVLIGIVVAYALADAVAKPAVSDSFNPFEDEFAQRTLWVYPVAAALLVLFSQGVGLLLRQTAGTVALCLILYLGIESFIAMIPRVGEDIVNFMPFSAFNNWLSDIAPPDNMFWDSSTGYLVIFIIWSVVLWVVGVLALQKRDA</sequence>
<dbReference type="PATRIC" id="fig|161896.4.peg.2000"/>
<protein>
    <submittedName>
        <fullName evidence="1">ABC-2 family transporter protein</fullName>
    </submittedName>
</protein>
<evidence type="ECO:0000313" key="1">
    <source>
        <dbReference type="EMBL" id="AKE39987.1"/>
    </source>
</evidence>
<dbReference type="AlphaFoldDB" id="A0A0F6QXH8"/>
<dbReference type="Proteomes" id="UP000033566">
    <property type="component" value="Chromosome"/>
</dbReference>
<dbReference type="STRING" id="161896.UL81_10265"/>
<dbReference type="HOGENOM" id="CLU_051674_2_0_11"/>
<accession>A0A0F6QXH8</accession>
<reference evidence="1 2" key="1">
    <citation type="journal article" date="2015" name="Genome Announc.">
        <title>Complete Genome Sequence of Corynebacterium camporealensis DSM 44610, Isolated from the Milk of a Manchega Sheep with Subclinical Mastitis.</title>
        <authorList>
            <person name="Ruckert C."/>
            <person name="Albersmeier A."/>
            <person name="Winkler A."/>
            <person name="Tauch A."/>
        </authorList>
    </citation>
    <scope>NUCLEOTIDE SEQUENCE [LARGE SCALE GENOMIC DNA]</scope>
    <source>
        <strain evidence="1 2">DSM 44610</strain>
    </source>
</reference>
<gene>
    <name evidence="1" type="ORF">UL81_10265</name>
</gene>
<organism evidence="1 2">
    <name type="scientific">Corynebacterium camporealensis</name>
    <dbReference type="NCBI Taxonomy" id="161896"/>
    <lineage>
        <taxon>Bacteria</taxon>
        <taxon>Bacillati</taxon>
        <taxon>Actinomycetota</taxon>
        <taxon>Actinomycetes</taxon>
        <taxon>Mycobacteriales</taxon>
        <taxon>Corynebacteriaceae</taxon>
        <taxon>Corynebacterium</taxon>
    </lineage>
</organism>
<proteinExistence type="predicted"/>
<dbReference type="EMBL" id="CP011311">
    <property type="protein sequence ID" value="AKE39987.1"/>
    <property type="molecule type" value="Genomic_DNA"/>
</dbReference>
<dbReference type="RefSeq" id="WP_035104358.1">
    <property type="nucleotide sequence ID" value="NZ_CP011311.1"/>
</dbReference>
<dbReference type="KEGG" id="ccj:UL81_10265"/>
<name>A0A0F6QXH8_9CORY</name>
<keyword evidence="2" id="KW-1185">Reference proteome</keyword>